<dbReference type="GO" id="GO:0005886">
    <property type="term" value="C:plasma membrane"/>
    <property type="evidence" value="ECO:0007669"/>
    <property type="project" value="UniProtKB-SubCell"/>
</dbReference>
<comment type="caution">
    <text evidence="15">The sequence shown here is derived from an EMBL/GenBank/DDBJ whole genome shotgun (WGS) entry which is preliminary data.</text>
</comment>
<comment type="similarity">
    <text evidence="3">Belongs to the peptidase M50B family.</text>
</comment>
<gene>
    <name evidence="15" type="ORF">CPJCM30710_29770</name>
</gene>
<dbReference type="Pfam" id="PF02163">
    <property type="entry name" value="Peptidase_M50"/>
    <property type="match status" value="1"/>
</dbReference>
<evidence type="ECO:0000256" key="3">
    <source>
        <dbReference type="ARBA" id="ARBA00007931"/>
    </source>
</evidence>
<dbReference type="PANTHER" id="PTHR35864">
    <property type="entry name" value="ZINC METALLOPROTEASE MJ0611-RELATED"/>
    <property type="match status" value="1"/>
</dbReference>
<keyword evidence="12 13" id="KW-0472">Membrane</keyword>
<proteinExistence type="inferred from homology"/>
<dbReference type="PANTHER" id="PTHR35864:SF1">
    <property type="entry name" value="ZINC METALLOPROTEASE YWHC-RELATED"/>
    <property type="match status" value="1"/>
</dbReference>
<dbReference type="CDD" id="cd06158">
    <property type="entry name" value="S2P-M50_like_1"/>
    <property type="match status" value="1"/>
</dbReference>
<name>A0A919S2S4_9CLOT</name>
<dbReference type="GO" id="GO:0006508">
    <property type="term" value="P:proteolysis"/>
    <property type="evidence" value="ECO:0007669"/>
    <property type="project" value="UniProtKB-KW"/>
</dbReference>
<evidence type="ECO:0000256" key="7">
    <source>
        <dbReference type="ARBA" id="ARBA00022723"/>
    </source>
</evidence>
<dbReference type="AlphaFoldDB" id="A0A919S2S4"/>
<evidence type="ECO:0000256" key="12">
    <source>
        <dbReference type="ARBA" id="ARBA00023136"/>
    </source>
</evidence>
<organism evidence="15 16">
    <name type="scientific">Clostridium polyendosporum</name>
    <dbReference type="NCBI Taxonomy" id="69208"/>
    <lineage>
        <taxon>Bacteria</taxon>
        <taxon>Bacillati</taxon>
        <taxon>Bacillota</taxon>
        <taxon>Clostridia</taxon>
        <taxon>Eubacteriales</taxon>
        <taxon>Clostridiaceae</taxon>
        <taxon>Clostridium</taxon>
    </lineage>
</organism>
<evidence type="ECO:0000256" key="10">
    <source>
        <dbReference type="ARBA" id="ARBA00022989"/>
    </source>
</evidence>
<keyword evidence="16" id="KW-1185">Reference proteome</keyword>
<keyword evidence="10 13" id="KW-1133">Transmembrane helix</keyword>
<evidence type="ECO:0000256" key="4">
    <source>
        <dbReference type="ARBA" id="ARBA00022475"/>
    </source>
</evidence>
<dbReference type="GO" id="GO:0008237">
    <property type="term" value="F:metallopeptidase activity"/>
    <property type="evidence" value="ECO:0007669"/>
    <property type="project" value="UniProtKB-KW"/>
</dbReference>
<feature type="transmembrane region" description="Helical" evidence="13">
    <location>
        <begin position="46"/>
        <end position="68"/>
    </location>
</feature>
<dbReference type="Proteomes" id="UP000679179">
    <property type="component" value="Unassembled WGS sequence"/>
</dbReference>
<evidence type="ECO:0000313" key="15">
    <source>
        <dbReference type="EMBL" id="GIM30311.1"/>
    </source>
</evidence>
<dbReference type="InterPro" id="IPR008915">
    <property type="entry name" value="Peptidase_M50"/>
</dbReference>
<evidence type="ECO:0000256" key="8">
    <source>
        <dbReference type="ARBA" id="ARBA00022801"/>
    </source>
</evidence>
<feature type="domain" description="Peptidase M50" evidence="14">
    <location>
        <begin position="12"/>
        <end position="176"/>
    </location>
</feature>
<keyword evidence="4" id="KW-1003">Cell membrane</keyword>
<keyword evidence="8" id="KW-0378">Hydrolase</keyword>
<keyword evidence="11 15" id="KW-0482">Metalloprotease</keyword>
<keyword evidence="5" id="KW-0645">Protease</keyword>
<feature type="transmembrane region" description="Helical" evidence="13">
    <location>
        <begin position="88"/>
        <end position="110"/>
    </location>
</feature>
<dbReference type="EMBL" id="BOPZ01000033">
    <property type="protein sequence ID" value="GIM30311.1"/>
    <property type="molecule type" value="Genomic_DNA"/>
</dbReference>
<evidence type="ECO:0000256" key="1">
    <source>
        <dbReference type="ARBA" id="ARBA00001947"/>
    </source>
</evidence>
<evidence type="ECO:0000256" key="2">
    <source>
        <dbReference type="ARBA" id="ARBA00004651"/>
    </source>
</evidence>
<comment type="subcellular location">
    <subcellularLocation>
        <location evidence="2">Cell membrane</location>
        <topology evidence="2">Multi-pass membrane protein</topology>
    </subcellularLocation>
</comment>
<keyword evidence="9" id="KW-0862">Zinc</keyword>
<evidence type="ECO:0000259" key="14">
    <source>
        <dbReference type="Pfam" id="PF02163"/>
    </source>
</evidence>
<comment type="cofactor">
    <cofactor evidence="1">
        <name>Zn(2+)</name>
        <dbReference type="ChEBI" id="CHEBI:29105"/>
    </cofactor>
</comment>
<feature type="transmembrane region" description="Helical" evidence="13">
    <location>
        <begin position="6"/>
        <end position="25"/>
    </location>
</feature>
<accession>A0A919S2S4</accession>
<keyword evidence="7" id="KW-0479">Metal-binding</keyword>
<dbReference type="InterPro" id="IPR044537">
    <property type="entry name" value="Rip2-like"/>
</dbReference>
<evidence type="ECO:0000256" key="13">
    <source>
        <dbReference type="SAM" id="Phobius"/>
    </source>
</evidence>
<feature type="transmembrane region" description="Helical" evidence="13">
    <location>
        <begin position="122"/>
        <end position="143"/>
    </location>
</feature>
<evidence type="ECO:0000256" key="5">
    <source>
        <dbReference type="ARBA" id="ARBA00022670"/>
    </source>
</evidence>
<dbReference type="InterPro" id="IPR052348">
    <property type="entry name" value="Metallopeptidase_M50B"/>
</dbReference>
<keyword evidence="6 13" id="KW-0812">Transmembrane</keyword>
<evidence type="ECO:0000256" key="9">
    <source>
        <dbReference type="ARBA" id="ARBA00022833"/>
    </source>
</evidence>
<evidence type="ECO:0000256" key="11">
    <source>
        <dbReference type="ARBA" id="ARBA00023049"/>
    </source>
</evidence>
<sequence length="212" mass="24458">MRDRILEIILIIPAILVAFTFHEYAHARVADALGDKTPRFQGRLTLNPFAHIDTFGFLMILLFKFGWAKPVQVNKKAFKNYYKDDLKVSIAGPIANLLVGFVFSIIYGLFFKFYAINNINLVTQIVATILNFIILINVNLFIFNLLPLPGLDGFHIMEDLFPKSFYKFADQIYRYQFLIFIIVIYVGSAFIRIPSSFIYGLFMKIAQSIIMM</sequence>
<reference evidence="15" key="1">
    <citation type="submission" date="2021-03" db="EMBL/GenBank/DDBJ databases">
        <title>Taxonomic study of Clostridium polyendosporum from meadow-gley soil under rice.</title>
        <authorList>
            <person name="Kobayashi H."/>
            <person name="Tanizawa Y."/>
            <person name="Yagura M."/>
        </authorList>
    </citation>
    <scope>NUCLEOTIDE SEQUENCE</scope>
    <source>
        <strain evidence="15">JCM 30710</strain>
    </source>
</reference>
<dbReference type="RefSeq" id="WP_212904987.1">
    <property type="nucleotide sequence ID" value="NZ_BOPZ01000033.1"/>
</dbReference>
<feature type="transmembrane region" description="Helical" evidence="13">
    <location>
        <begin position="177"/>
        <end position="202"/>
    </location>
</feature>
<dbReference type="GO" id="GO:0046872">
    <property type="term" value="F:metal ion binding"/>
    <property type="evidence" value="ECO:0007669"/>
    <property type="project" value="UniProtKB-KW"/>
</dbReference>
<evidence type="ECO:0000256" key="6">
    <source>
        <dbReference type="ARBA" id="ARBA00022692"/>
    </source>
</evidence>
<evidence type="ECO:0000313" key="16">
    <source>
        <dbReference type="Proteomes" id="UP000679179"/>
    </source>
</evidence>
<protein>
    <submittedName>
        <fullName evidence="15">Metalloprotease</fullName>
    </submittedName>
</protein>